<evidence type="ECO:0000259" key="8">
    <source>
        <dbReference type="Pfam" id="PF12804"/>
    </source>
</evidence>
<name>A0A3B0T5J4_9ZZZZ</name>
<sequence>MNPPDINLVAVLLAGGLARRMGGGDKCLVPLAGRPLLAHVIARIAPQVGQVLINANGDPARFAAFGLPVAADTVDGFAGPLAGVLAGLDWTARNVPGATHVVSVATDTPFFPTDLVARLVAGARAGGTPLAVASSAARTHPVFGLWPVTLLDNLTAAVTVEGLRKVDIWTARHGVSEVEFDTSAGDPFFNLNRPQDLAEAEARLKGVKI</sequence>
<organism evidence="9">
    <name type="scientific">hydrothermal vent metagenome</name>
    <dbReference type="NCBI Taxonomy" id="652676"/>
    <lineage>
        <taxon>unclassified sequences</taxon>
        <taxon>metagenomes</taxon>
        <taxon>ecological metagenomes</taxon>
    </lineage>
</organism>
<protein>
    <submittedName>
        <fullName evidence="9">Molybdenum cofactor guanylyltransferase</fullName>
        <ecNumber evidence="9">2.7.7.77</ecNumber>
    </submittedName>
</protein>
<dbReference type="EMBL" id="UOEM01000060">
    <property type="protein sequence ID" value="VAW13248.1"/>
    <property type="molecule type" value="Genomic_DNA"/>
</dbReference>
<gene>
    <name evidence="9" type="ORF">MNBD_ALPHA09-843</name>
</gene>
<feature type="domain" description="MobA-like NTP transferase" evidence="8">
    <location>
        <begin position="10"/>
        <end position="166"/>
    </location>
</feature>
<dbReference type="CDD" id="cd02503">
    <property type="entry name" value="MobA"/>
    <property type="match status" value="1"/>
</dbReference>
<dbReference type="SUPFAM" id="SSF53448">
    <property type="entry name" value="Nucleotide-diphospho-sugar transferases"/>
    <property type="match status" value="1"/>
</dbReference>
<dbReference type="InterPro" id="IPR013482">
    <property type="entry name" value="Molybde_CF_guanTrfase"/>
</dbReference>
<evidence type="ECO:0000256" key="6">
    <source>
        <dbReference type="ARBA" id="ARBA00023134"/>
    </source>
</evidence>
<dbReference type="PANTHER" id="PTHR19136">
    <property type="entry name" value="MOLYBDENUM COFACTOR GUANYLYLTRANSFERASE"/>
    <property type="match status" value="1"/>
</dbReference>
<dbReference type="HAMAP" id="MF_00316">
    <property type="entry name" value="MobA"/>
    <property type="match status" value="1"/>
</dbReference>
<dbReference type="GO" id="GO:0061603">
    <property type="term" value="F:molybdenum cofactor guanylyltransferase activity"/>
    <property type="evidence" value="ECO:0007669"/>
    <property type="project" value="UniProtKB-EC"/>
</dbReference>
<reference evidence="9" key="1">
    <citation type="submission" date="2018-06" db="EMBL/GenBank/DDBJ databases">
        <authorList>
            <person name="Zhirakovskaya E."/>
        </authorList>
    </citation>
    <scope>NUCLEOTIDE SEQUENCE</scope>
</reference>
<keyword evidence="6" id="KW-0342">GTP-binding</keyword>
<dbReference type="GO" id="GO:0005525">
    <property type="term" value="F:GTP binding"/>
    <property type="evidence" value="ECO:0007669"/>
    <property type="project" value="UniProtKB-KW"/>
</dbReference>
<keyword evidence="7" id="KW-0501">Molybdenum cofactor biosynthesis</keyword>
<dbReference type="GO" id="GO:0046872">
    <property type="term" value="F:metal ion binding"/>
    <property type="evidence" value="ECO:0007669"/>
    <property type="project" value="UniProtKB-KW"/>
</dbReference>
<dbReference type="InterPro" id="IPR029044">
    <property type="entry name" value="Nucleotide-diphossugar_trans"/>
</dbReference>
<dbReference type="GO" id="GO:1902758">
    <property type="term" value="P:bis(molybdopterin guanine dinucleotide)molybdenum biosynthetic process"/>
    <property type="evidence" value="ECO:0007669"/>
    <property type="project" value="TreeGrafter"/>
</dbReference>
<evidence type="ECO:0000256" key="2">
    <source>
        <dbReference type="ARBA" id="ARBA00022679"/>
    </source>
</evidence>
<accession>A0A3B0T5J4</accession>
<evidence type="ECO:0000256" key="5">
    <source>
        <dbReference type="ARBA" id="ARBA00022842"/>
    </source>
</evidence>
<keyword evidence="4" id="KW-0547">Nucleotide-binding</keyword>
<dbReference type="EC" id="2.7.7.77" evidence="9"/>
<dbReference type="PANTHER" id="PTHR19136:SF81">
    <property type="entry name" value="MOLYBDENUM COFACTOR GUANYLYLTRANSFERASE"/>
    <property type="match status" value="1"/>
</dbReference>
<keyword evidence="2 9" id="KW-0808">Transferase</keyword>
<dbReference type="Pfam" id="PF12804">
    <property type="entry name" value="NTP_transf_3"/>
    <property type="match status" value="1"/>
</dbReference>
<dbReference type="InterPro" id="IPR025877">
    <property type="entry name" value="MobA-like_NTP_Trfase"/>
</dbReference>
<dbReference type="AlphaFoldDB" id="A0A3B0T5J4"/>
<keyword evidence="1" id="KW-0963">Cytoplasm</keyword>
<dbReference type="NCBIfam" id="TIGR02665">
    <property type="entry name" value="molyb_mobA"/>
    <property type="match status" value="1"/>
</dbReference>
<keyword evidence="3" id="KW-0479">Metal-binding</keyword>
<evidence type="ECO:0000256" key="3">
    <source>
        <dbReference type="ARBA" id="ARBA00022723"/>
    </source>
</evidence>
<proteinExistence type="inferred from homology"/>
<keyword evidence="9" id="KW-0548">Nucleotidyltransferase</keyword>
<dbReference type="Gene3D" id="3.90.550.10">
    <property type="entry name" value="Spore Coat Polysaccharide Biosynthesis Protein SpsA, Chain A"/>
    <property type="match status" value="1"/>
</dbReference>
<evidence type="ECO:0000256" key="1">
    <source>
        <dbReference type="ARBA" id="ARBA00022490"/>
    </source>
</evidence>
<evidence type="ECO:0000256" key="4">
    <source>
        <dbReference type="ARBA" id="ARBA00022741"/>
    </source>
</evidence>
<evidence type="ECO:0000256" key="7">
    <source>
        <dbReference type="ARBA" id="ARBA00023150"/>
    </source>
</evidence>
<evidence type="ECO:0000313" key="9">
    <source>
        <dbReference type="EMBL" id="VAW13248.1"/>
    </source>
</evidence>
<keyword evidence="5" id="KW-0460">Magnesium</keyword>